<proteinExistence type="predicted"/>
<organism evidence="2 3">
    <name type="scientific">Streptomyces flavidovirens</name>
    <dbReference type="NCBI Taxonomy" id="67298"/>
    <lineage>
        <taxon>Bacteria</taxon>
        <taxon>Bacillati</taxon>
        <taxon>Actinomycetota</taxon>
        <taxon>Actinomycetes</taxon>
        <taxon>Kitasatosporales</taxon>
        <taxon>Streptomycetaceae</taxon>
        <taxon>Streptomyces</taxon>
    </lineage>
</organism>
<dbReference type="Proteomes" id="UP001601976">
    <property type="component" value="Unassembled WGS sequence"/>
</dbReference>
<evidence type="ECO:0000313" key="3">
    <source>
        <dbReference type="Proteomes" id="UP001601976"/>
    </source>
</evidence>
<keyword evidence="3" id="KW-1185">Reference proteome</keyword>
<evidence type="ECO:0000313" key="2">
    <source>
        <dbReference type="EMBL" id="MFF3338007.1"/>
    </source>
</evidence>
<reference evidence="2 3" key="1">
    <citation type="submission" date="2024-10" db="EMBL/GenBank/DDBJ databases">
        <title>The Natural Products Discovery Center: Release of the First 8490 Sequenced Strains for Exploring Actinobacteria Biosynthetic Diversity.</title>
        <authorList>
            <person name="Kalkreuter E."/>
            <person name="Kautsar S.A."/>
            <person name="Yang D."/>
            <person name="Bader C.D."/>
            <person name="Teijaro C.N."/>
            <person name="Fluegel L."/>
            <person name="Davis C.M."/>
            <person name="Simpson J.R."/>
            <person name="Lauterbach L."/>
            <person name="Steele A.D."/>
            <person name="Gui C."/>
            <person name="Meng S."/>
            <person name="Li G."/>
            <person name="Viehrig K."/>
            <person name="Ye F."/>
            <person name="Su P."/>
            <person name="Kiefer A.F."/>
            <person name="Nichols A."/>
            <person name="Cepeda A.J."/>
            <person name="Yan W."/>
            <person name="Fan B."/>
            <person name="Jiang Y."/>
            <person name="Adhikari A."/>
            <person name="Zheng C.-J."/>
            <person name="Schuster L."/>
            <person name="Cowan T.M."/>
            <person name="Smanski M.J."/>
            <person name="Chevrette M.G."/>
            <person name="De Carvalho L.P.S."/>
            <person name="Shen B."/>
        </authorList>
    </citation>
    <scope>NUCLEOTIDE SEQUENCE [LARGE SCALE GENOMIC DNA]</scope>
    <source>
        <strain evidence="2 3">NPDC003029</strain>
    </source>
</reference>
<protein>
    <submittedName>
        <fullName evidence="2">Uncharacterized protein</fullName>
    </submittedName>
</protein>
<evidence type="ECO:0000256" key="1">
    <source>
        <dbReference type="SAM" id="MobiDB-lite"/>
    </source>
</evidence>
<dbReference type="EMBL" id="JBIAPK010000001">
    <property type="protein sequence ID" value="MFF3338007.1"/>
    <property type="molecule type" value="Genomic_DNA"/>
</dbReference>
<feature type="region of interest" description="Disordered" evidence="1">
    <location>
        <begin position="1"/>
        <end position="25"/>
    </location>
</feature>
<name>A0ABW6R9X2_9ACTN</name>
<gene>
    <name evidence="2" type="ORF">ACFYWW_04595</name>
</gene>
<comment type="caution">
    <text evidence="2">The sequence shown here is derived from an EMBL/GenBank/DDBJ whole genome shotgun (WGS) entry which is preliminary data.</text>
</comment>
<sequence length="64" mass="6770">MSTALVRRPTEEAAVNAASRSPRPLPPVHVLLAELLSANRLGDRHGVNLLGHRAVRAALGKVGE</sequence>
<accession>A0ABW6R9X2</accession>
<dbReference type="RefSeq" id="WP_387893946.1">
    <property type="nucleotide sequence ID" value="NZ_JBIAPK010000001.1"/>
</dbReference>